<dbReference type="Proteomes" id="UP000281813">
    <property type="component" value="Unassembled WGS sequence"/>
</dbReference>
<protein>
    <recommendedName>
        <fullName evidence="3">DUF3298 domain-containing protein</fullName>
    </recommendedName>
</protein>
<comment type="caution">
    <text evidence="1">The sequence shown here is derived from an EMBL/GenBank/DDBJ whole genome shotgun (WGS) entry which is preliminary data.</text>
</comment>
<dbReference type="InterPro" id="IPR037126">
    <property type="entry name" value="PdaC/RsiV-like_sf"/>
</dbReference>
<name>A0A494YSU3_9BACI</name>
<gene>
    <name evidence="1" type="ORF">D8M05_17050</name>
</gene>
<organism evidence="1 2">
    <name type="scientific">Oceanobacillus bengalensis</name>
    <dbReference type="NCBI Taxonomy" id="1435466"/>
    <lineage>
        <taxon>Bacteria</taxon>
        <taxon>Bacillati</taxon>
        <taxon>Bacillota</taxon>
        <taxon>Bacilli</taxon>
        <taxon>Bacillales</taxon>
        <taxon>Bacillaceae</taxon>
        <taxon>Oceanobacillus</taxon>
    </lineage>
</organism>
<dbReference type="RefSeq" id="WP_121133954.1">
    <property type="nucleotide sequence ID" value="NZ_JBHUFK010000035.1"/>
</dbReference>
<dbReference type="OrthoDB" id="9762883at2"/>
<keyword evidence="2" id="KW-1185">Reference proteome</keyword>
<dbReference type="Gene3D" id="3.90.640.20">
    <property type="entry name" value="Heat-shock cognate protein, ATPase"/>
    <property type="match status" value="1"/>
</dbReference>
<proteinExistence type="predicted"/>
<evidence type="ECO:0008006" key="3">
    <source>
        <dbReference type="Google" id="ProtNLM"/>
    </source>
</evidence>
<dbReference type="EMBL" id="RBZO01000035">
    <property type="protein sequence ID" value="RKQ13205.1"/>
    <property type="molecule type" value="Genomic_DNA"/>
</dbReference>
<dbReference type="AlphaFoldDB" id="A0A494YSU3"/>
<sequence length="400" mass="46266">MRKTTAFLFIIIPFLFMFGCDENKETAANEMEAEVPTKQVVADRDVEEEKAVIPNLTNYETIRLEEITDQREITIEYPHFNYEPIDRLIESEMESDFENQKRIADDLIESGDEDGFGSFHFYNLRFDEPNITKDYVSIHFDGRISMGAPTGHPVDYSFNYDLDEDELITLEEILKEHQTNLLVISEQVADEIINDERFGEFRDDPVSDNYIQLVKEETAPSSENFQSFTLDEDGITFFKTYFSILPNSEGIVGVKVDWDKLESVKDTSHESSQSLDSEGKYVNEEYKFLLEIPESWEGKYITEKGNWHPTAISSIDFQFVNEGEKVSNIFSINIYDKDTDVSPGMETIVAEGNDYLYTYNTVMELPLAFYEDGELSHLEGEFLKMVNEDIPEMMNSFTLQ</sequence>
<accession>A0A494YSU3</accession>
<dbReference type="PROSITE" id="PS51257">
    <property type="entry name" value="PROKAR_LIPOPROTEIN"/>
    <property type="match status" value="1"/>
</dbReference>
<reference evidence="1 2" key="1">
    <citation type="journal article" date="2015" name="Antonie Van Leeuwenhoek">
        <title>Oceanobacillus bengalensis sp. nov., a bacterium isolated from seawater of the Bay of Bengal.</title>
        <authorList>
            <person name="Yongchang O."/>
            <person name="Xiang W."/>
            <person name="Wang G."/>
        </authorList>
    </citation>
    <scope>NUCLEOTIDE SEQUENCE [LARGE SCALE GENOMIC DNA]</scope>
    <source>
        <strain evidence="1 2">MCCC 1K00260</strain>
    </source>
</reference>
<evidence type="ECO:0000313" key="2">
    <source>
        <dbReference type="Proteomes" id="UP000281813"/>
    </source>
</evidence>
<evidence type="ECO:0000313" key="1">
    <source>
        <dbReference type="EMBL" id="RKQ13205.1"/>
    </source>
</evidence>